<name>A0A0A8XPQ1_ARUDO</name>
<reference evidence="1" key="1">
    <citation type="submission" date="2014-09" db="EMBL/GenBank/DDBJ databases">
        <authorList>
            <person name="Magalhaes I.L.F."/>
            <person name="Oliveira U."/>
            <person name="Santos F.R."/>
            <person name="Vidigal T.H.D.A."/>
            <person name="Brescovit A.D."/>
            <person name="Santos A.J."/>
        </authorList>
    </citation>
    <scope>NUCLEOTIDE SEQUENCE</scope>
    <source>
        <tissue evidence="1">Shoot tissue taken approximately 20 cm above the soil surface</tissue>
    </source>
</reference>
<accession>A0A0A8XPQ1</accession>
<organism evidence="1">
    <name type="scientific">Arundo donax</name>
    <name type="common">Giant reed</name>
    <name type="synonym">Donax arundinaceus</name>
    <dbReference type="NCBI Taxonomy" id="35708"/>
    <lineage>
        <taxon>Eukaryota</taxon>
        <taxon>Viridiplantae</taxon>
        <taxon>Streptophyta</taxon>
        <taxon>Embryophyta</taxon>
        <taxon>Tracheophyta</taxon>
        <taxon>Spermatophyta</taxon>
        <taxon>Magnoliopsida</taxon>
        <taxon>Liliopsida</taxon>
        <taxon>Poales</taxon>
        <taxon>Poaceae</taxon>
        <taxon>PACMAD clade</taxon>
        <taxon>Arundinoideae</taxon>
        <taxon>Arundineae</taxon>
        <taxon>Arundo</taxon>
    </lineage>
</organism>
<evidence type="ECO:0000313" key="1">
    <source>
        <dbReference type="EMBL" id="JAD15671.1"/>
    </source>
</evidence>
<sequence length="33" mass="3944">MQTSRIFLKSQYLIGCFFLNEHAHLHVMKLEAH</sequence>
<reference evidence="1" key="2">
    <citation type="journal article" date="2015" name="Data Brief">
        <title>Shoot transcriptome of the giant reed, Arundo donax.</title>
        <authorList>
            <person name="Barrero R.A."/>
            <person name="Guerrero F.D."/>
            <person name="Moolhuijzen P."/>
            <person name="Goolsby J.A."/>
            <person name="Tidwell J."/>
            <person name="Bellgard S.E."/>
            <person name="Bellgard M.I."/>
        </authorList>
    </citation>
    <scope>NUCLEOTIDE SEQUENCE</scope>
    <source>
        <tissue evidence="1">Shoot tissue taken approximately 20 cm above the soil surface</tissue>
    </source>
</reference>
<dbReference type="AlphaFoldDB" id="A0A0A8XPQ1"/>
<dbReference type="EMBL" id="GBRH01282224">
    <property type="protein sequence ID" value="JAD15671.1"/>
    <property type="molecule type" value="Transcribed_RNA"/>
</dbReference>
<proteinExistence type="predicted"/>
<protein>
    <submittedName>
        <fullName evidence="1">Uncharacterized protein</fullName>
    </submittedName>
</protein>